<protein>
    <recommendedName>
        <fullName evidence="3">Chlororespiratory reduction 7</fullName>
    </recommendedName>
</protein>
<dbReference type="GO" id="GO:0009570">
    <property type="term" value="C:chloroplast stroma"/>
    <property type="evidence" value="ECO:0007669"/>
    <property type="project" value="TreeGrafter"/>
</dbReference>
<dbReference type="FunFam" id="3.90.940.40:FF:000001">
    <property type="entry name" value="Protein CHLORORESPIRATORY REDUCTION 7 chloroplastic"/>
    <property type="match status" value="1"/>
</dbReference>
<dbReference type="Pfam" id="PF12095">
    <property type="entry name" value="CRR7"/>
    <property type="match status" value="1"/>
</dbReference>
<dbReference type="OMA" id="NKTYNCI"/>
<dbReference type="PANTHER" id="PTHR36803">
    <property type="entry name" value="PROTEIN CHLORORESPIRATORY REDUCTION 7, CHLOROPLASTIC"/>
    <property type="match status" value="1"/>
</dbReference>
<organism evidence="1 2">
    <name type="scientific">Tetracentron sinense</name>
    <name type="common">Spur-leaf</name>
    <dbReference type="NCBI Taxonomy" id="13715"/>
    <lineage>
        <taxon>Eukaryota</taxon>
        <taxon>Viridiplantae</taxon>
        <taxon>Streptophyta</taxon>
        <taxon>Embryophyta</taxon>
        <taxon>Tracheophyta</taxon>
        <taxon>Spermatophyta</taxon>
        <taxon>Magnoliopsida</taxon>
        <taxon>Trochodendrales</taxon>
        <taxon>Trochodendraceae</taxon>
        <taxon>Tetracentron</taxon>
    </lineage>
</organism>
<sequence length="179" mass="20715">MLNISRNLISVEGALEKHQLKNGVQSFNFKQSSRNCIQVPFIQARSVAVTDYMWSSVYPKLPKIAGQSKNGVKACMPKFIPYWLWKNHQICAIRRRRSNLQTDTYVLMEPGQSEEFVSEEELKVRLKGWLEKWPGKSLPRDLARFKTIDDAVSHLVKSVCELEIDGEVGSIQWYEVRLE</sequence>
<keyword evidence="2" id="KW-1185">Reference proteome</keyword>
<dbReference type="OrthoDB" id="1879114at2759"/>
<dbReference type="InterPro" id="IPR021954">
    <property type="entry name" value="CRR7"/>
</dbReference>
<evidence type="ECO:0000313" key="1">
    <source>
        <dbReference type="EMBL" id="KAF8408215.1"/>
    </source>
</evidence>
<dbReference type="InterPro" id="IPR038150">
    <property type="entry name" value="CRR7-like_sf"/>
</dbReference>
<dbReference type="AlphaFoldDB" id="A0A834ZIS1"/>
<proteinExistence type="predicted"/>
<gene>
    <name evidence="1" type="ORF">HHK36_007360</name>
</gene>
<dbReference type="EMBL" id="JABCRI010000004">
    <property type="protein sequence ID" value="KAF8408215.1"/>
    <property type="molecule type" value="Genomic_DNA"/>
</dbReference>
<accession>A0A834ZIS1</accession>
<dbReference type="Gene3D" id="3.90.940.40">
    <property type="entry name" value="Protein CHLORORESPIRATORY REDUCTION 7"/>
    <property type="match status" value="1"/>
</dbReference>
<evidence type="ECO:0008006" key="3">
    <source>
        <dbReference type="Google" id="ProtNLM"/>
    </source>
</evidence>
<comment type="caution">
    <text evidence="1">The sequence shown here is derived from an EMBL/GenBank/DDBJ whole genome shotgun (WGS) entry which is preliminary data.</text>
</comment>
<reference evidence="1 2" key="1">
    <citation type="submission" date="2020-04" db="EMBL/GenBank/DDBJ databases">
        <title>Plant Genome Project.</title>
        <authorList>
            <person name="Zhang R.-G."/>
        </authorList>
    </citation>
    <scope>NUCLEOTIDE SEQUENCE [LARGE SCALE GENOMIC DNA]</scope>
    <source>
        <strain evidence="1">YNK0</strain>
        <tissue evidence="1">Leaf</tissue>
    </source>
</reference>
<evidence type="ECO:0000313" key="2">
    <source>
        <dbReference type="Proteomes" id="UP000655225"/>
    </source>
</evidence>
<dbReference type="PANTHER" id="PTHR36803:SF1">
    <property type="entry name" value="PROTEIN CHLORORESPIRATORY REDUCTION 7, CHLOROPLASTIC"/>
    <property type="match status" value="1"/>
</dbReference>
<name>A0A834ZIS1_TETSI</name>
<dbReference type="Proteomes" id="UP000655225">
    <property type="component" value="Unassembled WGS sequence"/>
</dbReference>